<evidence type="ECO:0000313" key="2">
    <source>
        <dbReference type="Proteomes" id="UP000321196"/>
    </source>
</evidence>
<comment type="caution">
    <text evidence="1">The sequence shown here is derived from an EMBL/GenBank/DDBJ whole genome shotgun (WGS) entry which is preliminary data.</text>
</comment>
<accession>A0A5C8HKH6</accession>
<evidence type="ECO:0000313" key="1">
    <source>
        <dbReference type="EMBL" id="TXK03500.1"/>
    </source>
</evidence>
<reference evidence="1 2" key="1">
    <citation type="submission" date="2019-08" db="EMBL/GenBank/DDBJ databases">
        <authorList>
            <person name="Dong K."/>
        </authorList>
    </citation>
    <scope>NUCLEOTIDE SEQUENCE [LARGE SCALE GENOMIC DNA]</scope>
    <source>
        <strain evidence="1 2">M4-8</strain>
    </source>
</reference>
<evidence type="ECO:0008006" key="3">
    <source>
        <dbReference type="Google" id="ProtNLM"/>
    </source>
</evidence>
<proteinExistence type="predicted"/>
<dbReference type="RefSeq" id="WP_147826430.1">
    <property type="nucleotide sequence ID" value="NZ_BAAARG010000001.1"/>
</dbReference>
<dbReference type="EMBL" id="VRSW01000004">
    <property type="protein sequence ID" value="TXK03500.1"/>
    <property type="molecule type" value="Genomic_DNA"/>
</dbReference>
<sequence length="239" mass="26645">MAIDGLSREQTFDLINEMTSTRNLLAYGIKSLRDAPFIETTLDPILSLLSIGIEKHLKLIRGVIGIDETGAWPPFKAMKGHDIVAMYDGVMTAIRARTLDKSQFVQGHVASVEADPVIPALIAVLDRYAREGRFYNLDRLAERTQKDDPPWAYWSRVESITLTDPAVNLKYSVAMADVSNQAAWNEFHVALQGRVADALDRFWEMVCWVGKNNALGTTGRTLAFEVGQSTVGRQRSSEM</sequence>
<protein>
    <recommendedName>
        <fullName evidence="3">AbiV family abortive infection protein</fullName>
    </recommendedName>
</protein>
<dbReference type="AlphaFoldDB" id="A0A5C8HKH6"/>
<dbReference type="OrthoDB" id="3265421at2"/>
<dbReference type="Proteomes" id="UP000321196">
    <property type="component" value="Unassembled WGS sequence"/>
</dbReference>
<organism evidence="1 2">
    <name type="scientific">Microbacterium mitrae</name>
    <dbReference type="NCBI Taxonomy" id="664640"/>
    <lineage>
        <taxon>Bacteria</taxon>
        <taxon>Bacillati</taxon>
        <taxon>Actinomycetota</taxon>
        <taxon>Actinomycetes</taxon>
        <taxon>Micrococcales</taxon>
        <taxon>Microbacteriaceae</taxon>
        <taxon>Microbacterium</taxon>
    </lineage>
</organism>
<gene>
    <name evidence="1" type="ORF">FVP60_11520</name>
</gene>
<keyword evidence="2" id="KW-1185">Reference proteome</keyword>
<name>A0A5C8HKH6_9MICO</name>